<evidence type="ECO:0000256" key="7">
    <source>
        <dbReference type="ARBA" id="ARBA00023054"/>
    </source>
</evidence>
<evidence type="ECO:0000313" key="14">
    <source>
        <dbReference type="Proteomes" id="UP000261540"/>
    </source>
</evidence>
<evidence type="ECO:0000256" key="1">
    <source>
        <dbReference type="ARBA" id="ARBA00004606"/>
    </source>
</evidence>
<feature type="region of interest" description="Disordered" evidence="11">
    <location>
        <begin position="254"/>
        <end position="332"/>
    </location>
</feature>
<sequence>MMGFSANRRGGRLPSFVMIALVILVLFISFNYWDVSRQRGRLLEELAEAQAQVKRTDSARSRLEKRNSELIVQVEGHRKEIDQKEGDHNTLRNSLQAVEVQFKRCNDEKMKIQSDSLSQLSEIQRLKEQLKELKQEYMKQEGLLQELKKNRTSMDKKLEFESLQCKQKINQLNGEHLEKQRTLEEEVFRLRKNPPQNRAMETAHKADRDIPKLTVHHPDVPDAKELGKLAAGADLPGLEDGDLGKVQEAPFALRKPAITRKQAQHAGDGPAKEQDHAEPLGGAVLPLKPETKMEGLAAGAGNGHRDVPQDQGAVEGGHADGRAGQQGQLPAPDRVKVDDKREDLQVAPNPAQVLAKPMENEPARIPHPMQIQNEGQHVAEGRRHQAVDML</sequence>
<evidence type="ECO:0000313" key="13">
    <source>
        <dbReference type="Ensembl" id="ENSPKIP00000038312.1"/>
    </source>
</evidence>
<dbReference type="OrthoDB" id="10072022at2759"/>
<evidence type="ECO:0000256" key="3">
    <source>
        <dbReference type="ARBA" id="ARBA00016211"/>
    </source>
</evidence>
<keyword evidence="8 12" id="KW-0472">Membrane</keyword>
<keyword evidence="5" id="KW-0735">Signal-anchor</keyword>
<evidence type="ECO:0000256" key="6">
    <source>
        <dbReference type="ARBA" id="ARBA00022989"/>
    </source>
</evidence>
<feature type="transmembrane region" description="Helical" evidence="12">
    <location>
        <begin position="12"/>
        <end position="33"/>
    </location>
</feature>
<evidence type="ECO:0000256" key="8">
    <source>
        <dbReference type="ARBA" id="ARBA00023136"/>
    </source>
</evidence>
<evidence type="ECO:0000256" key="4">
    <source>
        <dbReference type="ARBA" id="ARBA00022692"/>
    </source>
</evidence>
<dbReference type="Ensembl" id="ENSPKIT00000019302.1">
    <property type="protein sequence ID" value="ENSPKIP00000038312.1"/>
    <property type="gene ID" value="ENSPKIG00000016137.1"/>
</dbReference>
<feature type="coiled-coil region" evidence="10">
    <location>
        <begin position="39"/>
        <end position="80"/>
    </location>
</feature>
<dbReference type="GO" id="GO:0016020">
    <property type="term" value="C:membrane"/>
    <property type="evidence" value="ECO:0007669"/>
    <property type="project" value="UniProtKB-SubCell"/>
</dbReference>
<keyword evidence="6 12" id="KW-1133">Transmembrane helix</keyword>
<dbReference type="GeneTree" id="ENSGT00530000063675"/>
<reference evidence="13" key="2">
    <citation type="submission" date="2025-09" db="UniProtKB">
        <authorList>
            <consortium name="Ensembl"/>
        </authorList>
    </citation>
    <scope>IDENTIFICATION</scope>
</reference>
<comment type="similarity">
    <text evidence="2">Belongs to the GOLM family.</text>
</comment>
<dbReference type="AlphaFoldDB" id="A0A3B3T595"/>
<dbReference type="PANTHER" id="PTHR15896">
    <property type="entry name" value="GOLGI PHOSPHOPROTEIN 2/GP73-RELATED"/>
    <property type="match status" value="1"/>
</dbReference>
<protein>
    <recommendedName>
        <fullName evidence="3">Protein GOLM2</fullName>
    </recommendedName>
    <alternativeName>
        <fullName evidence="9">Golgi membrane protein 2</fullName>
    </alternativeName>
</protein>
<dbReference type="STRING" id="1676925.ENSPKIP00000038312"/>
<name>A0A3B3T595_9TELE</name>
<evidence type="ECO:0000256" key="11">
    <source>
        <dbReference type="SAM" id="MobiDB-lite"/>
    </source>
</evidence>
<keyword evidence="14" id="KW-1185">Reference proteome</keyword>
<keyword evidence="4 12" id="KW-0812">Transmembrane</keyword>
<reference evidence="13" key="1">
    <citation type="submission" date="2025-08" db="UniProtKB">
        <authorList>
            <consortium name="Ensembl"/>
        </authorList>
    </citation>
    <scope>IDENTIFICATION</scope>
</reference>
<accession>A0A3B3T595</accession>
<evidence type="ECO:0000256" key="9">
    <source>
        <dbReference type="ARBA" id="ARBA00030486"/>
    </source>
</evidence>
<comment type="subcellular location">
    <subcellularLocation>
        <location evidence="1">Membrane</location>
        <topology evidence="1">Single-pass type II membrane protein</topology>
    </subcellularLocation>
</comment>
<evidence type="ECO:0000256" key="12">
    <source>
        <dbReference type="SAM" id="Phobius"/>
    </source>
</evidence>
<dbReference type="Proteomes" id="UP000261540">
    <property type="component" value="Unplaced"/>
</dbReference>
<dbReference type="Gene3D" id="1.10.287.1490">
    <property type="match status" value="1"/>
</dbReference>
<dbReference type="PRINTS" id="PR02084">
    <property type="entry name" value="GOLM1CASC4"/>
</dbReference>
<evidence type="ECO:0000256" key="2">
    <source>
        <dbReference type="ARBA" id="ARBA00007474"/>
    </source>
</evidence>
<proteinExistence type="inferred from homology"/>
<organism evidence="13 14">
    <name type="scientific">Paramormyrops kingsleyae</name>
    <dbReference type="NCBI Taxonomy" id="1676925"/>
    <lineage>
        <taxon>Eukaryota</taxon>
        <taxon>Metazoa</taxon>
        <taxon>Chordata</taxon>
        <taxon>Craniata</taxon>
        <taxon>Vertebrata</taxon>
        <taxon>Euteleostomi</taxon>
        <taxon>Actinopterygii</taxon>
        <taxon>Neopterygii</taxon>
        <taxon>Teleostei</taxon>
        <taxon>Osteoglossocephala</taxon>
        <taxon>Osteoglossomorpha</taxon>
        <taxon>Osteoglossiformes</taxon>
        <taxon>Mormyridae</taxon>
        <taxon>Paramormyrops</taxon>
    </lineage>
</organism>
<evidence type="ECO:0000256" key="5">
    <source>
        <dbReference type="ARBA" id="ARBA00022968"/>
    </source>
</evidence>
<dbReference type="PANTHER" id="PTHR15896:SF7">
    <property type="entry name" value="PROTEIN GOLM2"/>
    <property type="match status" value="1"/>
</dbReference>
<feature type="coiled-coil region" evidence="10">
    <location>
        <begin position="116"/>
        <end position="164"/>
    </location>
</feature>
<dbReference type="InterPro" id="IPR026139">
    <property type="entry name" value="GOLM1/CASC4"/>
</dbReference>
<keyword evidence="7 10" id="KW-0175">Coiled coil</keyword>
<evidence type="ECO:0000256" key="10">
    <source>
        <dbReference type="SAM" id="Coils"/>
    </source>
</evidence>